<dbReference type="CDD" id="cd03487">
    <property type="entry name" value="RT_Bac_retron_II"/>
    <property type="match status" value="1"/>
</dbReference>
<protein>
    <recommendedName>
        <fullName evidence="1">RNA-directed DNA polymerase</fullName>
        <ecNumber evidence="1">2.7.7.49</ecNumber>
    </recommendedName>
</protein>
<dbReference type="HOGENOM" id="CLU_028398_2_1_9"/>
<name>G9YU88_FLAPL</name>
<dbReference type="GO" id="GO:0051607">
    <property type="term" value="P:defense response to virus"/>
    <property type="evidence" value="ECO:0007669"/>
    <property type="project" value="UniProtKB-KW"/>
</dbReference>
<keyword evidence="6" id="KW-0695">RNA-directed DNA polymerase</keyword>
<dbReference type="PRINTS" id="PR00866">
    <property type="entry name" value="RNADNAPOLMS"/>
</dbReference>
<evidence type="ECO:0000313" key="11">
    <source>
        <dbReference type="EMBL" id="EHM42681.1"/>
    </source>
</evidence>
<reference evidence="11 12" key="1">
    <citation type="submission" date="2011-08" db="EMBL/GenBank/DDBJ databases">
        <authorList>
            <person name="Weinstock G."/>
            <person name="Sodergren E."/>
            <person name="Clifton S."/>
            <person name="Fulton L."/>
            <person name="Fulton B."/>
            <person name="Courtney L."/>
            <person name="Fronick C."/>
            <person name="Harrison M."/>
            <person name="Strong C."/>
            <person name="Farmer C."/>
            <person name="Delahaunty K."/>
            <person name="Markovic C."/>
            <person name="Hall O."/>
            <person name="Minx P."/>
            <person name="Tomlinson C."/>
            <person name="Mitreva M."/>
            <person name="Hou S."/>
            <person name="Chen J."/>
            <person name="Wollam A."/>
            <person name="Pepin K.H."/>
            <person name="Johnson M."/>
            <person name="Bhonagiri V."/>
            <person name="Zhang X."/>
            <person name="Suruliraj S."/>
            <person name="Warren W."/>
            <person name="Chinwalla A."/>
            <person name="Mardis E.R."/>
            <person name="Wilson R.K."/>
        </authorList>
    </citation>
    <scope>NUCLEOTIDE SEQUENCE [LARGE SCALE GENOMIC DNA]</scope>
    <source>
        <strain evidence="11 12">ATCC 29863</strain>
    </source>
</reference>
<evidence type="ECO:0000256" key="8">
    <source>
        <dbReference type="ARBA" id="ARBA00034120"/>
    </source>
</evidence>
<dbReference type="GO" id="GO:0003723">
    <property type="term" value="F:RNA binding"/>
    <property type="evidence" value="ECO:0007669"/>
    <property type="project" value="InterPro"/>
</dbReference>
<dbReference type="PATRIC" id="fig|411475.3.peg.2680"/>
<feature type="domain" description="Reverse transcriptase" evidence="10">
    <location>
        <begin position="43"/>
        <end position="253"/>
    </location>
</feature>
<evidence type="ECO:0000256" key="6">
    <source>
        <dbReference type="ARBA" id="ARBA00022918"/>
    </source>
</evidence>
<sequence length="331" mass="37517">MQGDTAAPFAIQQVLFRTGKGGAAMGIVYQEGPSLARDLGLPLRTLYAVSNRIPAHYHRAEVPKRDGGVRVLRVPDPVLKDIQRRIARVLLSGMPVSPHATAYRYGAGVVENARRHVGRPELLKLDILHFFDSIRYIQVKEAAFPAEIYAEPLRTLLSMLCYDRDVLPQGAPTSPWIANLVLRPFDEKLGAWCRARGVVYTRYCDDLAFSGTALDGVEERAEEGLRALGFRLNRAKRALCRDGQQKRVTGLVVNERVAVPACCRRRLRQELYFCRRRGVEEHLRAVGLAEGREQCLRRLLGQVDFWLQAQPDSQEAAEYRRWLLDEMRDGR</sequence>
<dbReference type="PROSITE" id="PS50878">
    <property type="entry name" value="RT_POL"/>
    <property type="match status" value="1"/>
</dbReference>
<keyword evidence="5" id="KW-0460">Magnesium</keyword>
<evidence type="ECO:0000256" key="2">
    <source>
        <dbReference type="ARBA" id="ARBA00022679"/>
    </source>
</evidence>
<gene>
    <name evidence="11" type="ORF">HMPREF0372_03102</name>
</gene>
<evidence type="ECO:0000256" key="4">
    <source>
        <dbReference type="ARBA" id="ARBA00022723"/>
    </source>
</evidence>
<dbReference type="SUPFAM" id="SSF56672">
    <property type="entry name" value="DNA/RNA polymerases"/>
    <property type="match status" value="1"/>
</dbReference>
<keyword evidence="7" id="KW-0051">Antiviral defense</keyword>
<dbReference type="GO" id="GO:0003964">
    <property type="term" value="F:RNA-directed DNA polymerase activity"/>
    <property type="evidence" value="ECO:0007669"/>
    <property type="project" value="UniProtKB-KW"/>
</dbReference>
<evidence type="ECO:0000256" key="5">
    <source>
        <dbReference type="ARBA" id="ARBA00022842"/>
    </source>
</evidence>
<dbReference type="Pfam" id="PF00078">
    <property type="entry name" value="RVT_1"/>
    <property type="match status" value="1"/>
</dbReference>
<dbReference type="InterPro" id="IPR000477">
    <property type="entry name" value="RT_dom"/>
</dbReference>
<comment type="catalytic activity">
    <reaction evidence="9">
        <text>DNA(n) + a 2'-deoxyribonucleoside 5'-triphosphate = DNA(n+1) + diphosphate</text>
        <dbReference type="Rhea" id="RHEA:22508"/>
        <dbReference type="Rhea" id="RHEA-COMP:17339"/>
        <dbReference type="Rhea" id="RHEA-COMP:17340"/>
        <dbReference type="ChEBI" id="CHEBI:33019"/>
        <dbReference type="ChEBI" id="CHEBI:61560"/>
        <dbReference type="ChEBI" id="CHEBI:173112"/>
        <dbReference type="EC" id="2.7.7.49"/>
    </reaction>
</comment>
<evidence type="ECO:0000256" key="1">
    <source>
        <dbReference type="ARBA" id="ARBA00012493"/>
    </source>
</evidence>
<dbReference type="InterPro" id="IPR000123">
    <property type="entry name" value="Reverse_transcriptase_msDNA"/>
</dbReference>
<organism evidence="11 12">
    <name type="scientific">Flavonifractor plautii ATCC 29863</name>
    <dbReference type="NCBI Taxonomy" id="411475"/>
    <lineage>
        <taxon>Bacteria</taxon>
        <taxon>Bacillati</taxon>
        <taxon>Bacillota</taxon>
        <taxon>Clostridia</taxon>
        <taxon>Eubacteriales</taxon>
        <taxon>Oscillospiraceae</taxon>
        <taxon>Flavonifractor</taxon>
    </lineage>
</organism>
<evidence type="ECO:0000256" key="3">
    <source>
        <dbReference type="ARBA" id="ARBA00022695"/>
    </source>
</evidence>
<dbReference type="PANTHER" id="PTHR34047:SF7">
    <property type="entry name" value="RNA-DIRECTED DNA POLYMERASE"/>
    <property type="match status" value="1"/>
</dbReference>
<accession>G9YU88</accession>
<keyword evidence="2" id="KW-0808">Transferase</keyword>
<keyword evidence="4" id="KW-0479">Metal-binding</keyword>
<evidence type="ECO:0000256" key="9">
    <source>
        <dbReference type="ARBA" id="ARBA00048173"/>
    </source>
</evidence>
<comment type="similarity">
    <text evidence="8">Belongs to the bacterial reverse transcriptase family.</text>
</comment>
<proteinExistence type="inferred from homology"/>
<dbReference type="Proteomes" id="UP000004459">
    <property type="component" value="Unassembled WGS sequence"/>
</dbReference>
<dbReference type="EC" id="2.7.7.49" evidence="1"/>
<dbReference type="AlphaFoldDB" id="G9YU88"/>
<dbReference type="EMBL" id="AGCK01000250">
    <property type="protein sequence ID" value="EHM42681.1"/>
    <property type="molecule type" value="Genomic_DNA"/>
</dbReference>
<evidence type="ECO:0000259" key="10">
    <source>
        <dbReference type="PROSITE" id="PS50878"/>
    </source>
</evidence>
<dbReference type="InterPro" id="IPR051083">
    <property type="entry name" value="GrpII_Intron_Splice-Mob/Def"/>
</dbReference>
<keyword evidence="3" id="KW-0548">Nucleotidyltransferase</keyword>
<comment type="caution">
    <text evidence="11">The sequence shown here is derived from an EMBL/GenBank/DDBJ whole genome shotgun (WGS) entry which is preliminary data.</text>
</comment>
<evidence type="ECO:0000256" key="7">
    <source>
        <dbReference type="ARBA" id="ARBA00023118"/>
    </source>
</evidence>
<evidence type="ECO:0000313" key="12">
    <source>
        <dbReference type="Proteomes" id="UP000004459"/>
    </source>
</evidence>
<dbReference type="InterPro" id="IPR043502">
    <property type="entry name" value="DNA/RNA_pol_sf"/>
</dbReference>
<dbReference type="GO" id="GO:0046872">
    <property type="term" value="F:metal ion binding"/>
    <property type="evidence" value="ECO:0007669"/>
    <property type="project" value="UniProtKB-KW"/>
</dbReference>
<dbReference type="PANTHER" id="PTHR34047">
    <property type="entry name" value="NUCLEAR INTRON MATURASE 1, MITOCHONDRIAL-RELATED"/>
    <property type="match status" value="1"/>
</dbReference>